<dbReference type="InterPro" id="IPR040234">
    <property type="entry name" value="QC/QCL"/>
</dbReference>
<feature type="signal peptide" evidence="3">
    <location>
        <begin position="1"/>
        <end position="28"/>
    </location>
</feature>
<dbReference type="Pfam" id="PF04389">
    <property type="entry name" value="Peptidase_M28"/>
    <property type="match status" value="1"/>
</dbReference>
<comment type="caution">
    <text evidence="6">The sequence shown here is derived from an EMBL/GenBank/DDBJ whole genome shotgun (WGS) entry which is preliminary data.</text>
</comment>
<dbReference type="EMBL" id="LCWF01000047">
    <property type="protein sequence ID" value="KKY25154.1"/>
    <property type="molecule type" value="Genomic_DNA"/>
</dbReference>
<evidence type="ECO:0000256" key="2">
    <source>
        <dbReference type="ARBA" id="ARBA00023315"/>
    </source>
</evidence>
<dbReference type="PANTHER" id="PTHR12283">
    <property type="entry name" value="GLUTAMINYL-PEPTIDE CYCLOTRANSFERASE"/>
    <property type="match status" value="1"/>
</dbReference>
<evidence type="ECO:0000313" key="6">
    <source>
        <dbReference type="EMBL" id="KKY25154.1"/>
    </source>
</evidence>
<feature type="compositionally biased region" description="Basic and acidic residues" evidence="4">
    <location>
        <begin position="428"/>
        <end position="443"/>
    </location>
</feature>
<dbReference type="GO" id="GO:0008270">
    <property type="term" value="F:zinc ion binding"/>
    <property type="evidence" value="ECO:0007669"/>
    <property type="project" value="TreeGrafter"/>
</dbReference>
<organism evidence="6 7">
    <name type="scientific">Phaeomoniella chlamydospora</name>
    <name type="common">Phaeoacremonium chlamydosporum</name>
    <dbReference type="NCBI Taxonomy" id="158046"/>
    <lineage>
        <taxon>Eukaryota</taxon>
        <taxon>Fungi</taxon>
        <taxon>Dikarya</taxon>
        <taxon>Ascomycota</taxon>
        <taxon>Pezizomycotina</taxon>
        <taxon>Eurotiomycetes</taxon>
        <taxon>Chaetothyriomycetidae</taxon>
        <taxon>Phaeomoniellales</taxon>
        <taxon>Phaeomoniellaceae</taxon>
        <taxon>Phaeomoniella</taxon>
    </lineage>
</organism>
<feature type="region of interest" description="Disordered" evidence="4">
    <location>
        <begin position="385"/>
        <end position="453"/>
    </location>
</feature>
<evidence type="ECO:0000256" key="1">
    <source>
        <dbReference type="ARBA" id="ARBA00022679"/>
    </source>
</evidence>
<dbReference type="PANTHER" id="PTHR12283:SF6">
    <property type="entry name" value="GLUTAMINYL-PEPTIDE CYCLOTRANSFERASE-RELATED"/>
    <property type="match status" value="1"/>
</dbReference>
<keyword evidence="3" id="KW-0378">Hydrolase</keyword>
<dbReference type="InterPro" id="IPR007484">
    <property type="entry name" value="Peptidase_M28"/>
</dbReference>
<evidence type="ECO:0000256" key="4">
    <source>
        <dbReference type="SAM" id="MobiDB-lite"/>
    </source>
</evidence>
<protein>
    <recommendedName>
        <fullName evidence="3">Peptide hydrolase</fullName>
        <ecNumber evidence="3">3.4.-.-</ecNumber>
    </recommendedName>
</protein>
<dbReference type="CDD" id="cd03880">
    <property type="entry name" value="M28_QC_like"/>
    <property type="match status" value="1"/>
</dbReference>
<dbReference type="SUPFAM" id="SSF53187">
    <property type="entry name" value="Zn-dependent exopeptidases"/>
    <property type="match status" value="1"/>
</dbReference>
<dbReference type="EC" id="3.4.-.-" evidence="3"/>
<dbReference type="Proteomes" id="UP000053317">
    <property type="component" value="Unassembled WGS sequence"/>
</dbReference>
<accession>A0A0G2ESE8</accession>
<feature type="chain" id="PRO_5005117696" description="Peptide hydrolase" evidence="3">
    <location>
        <begin position="29"/>
        <end position="453"/>
    </location>
</feature>
<evidence type="ECO:0000259" key="5">
    <source>
        <dbReference type="Pfam" id="PF04389"/>
    </source>
</evidence>
<dbReference type="GO" id="GO:0008233">
    <property type="term" value="F:peptidase activity"/>
    <property type="evidence" value="ECO:0007669"/>
    <property type="project" value="UniProtKB-KW"/>
</dbReference>
<keyword evidence="3" id="KW-0862">Zinc</keyword>
<name>A0A0G2ESE8_PHACM</name>
<evidence type="ECO:0000313" key="7">
    <source>
        <dbReference type="Proteomes" id="UP000053317"/>
    </source>
</evidence>
<dbReference type="GO" id="GO:0016603">
    <property type="term" value="F:glutaminyl-peptide cyclotransferase activity"/>
    <property type="evidence" value="ECO:0007669"/>
    <property type="project" value="InterPro"/>
</dbReference>
<proteinExistence type="inferred from homology"/>
<keyword evidence="1" id="KW-0808">Transferase</keyword>
<dbReference type="Gene3D" id="3.40.630.10">
    <property type="entry name" value="Zn peptidases"/>
    <property type="match status" value="1"/>
</dbReference>
<keyword evidence="7" id="KW-1185">Reference proteome</keyword>
<dbReference type="AlphaFoldDB" id="A0A0G2ESE8"/>
<reference evidence="6 7" key="2">
    <citation type="submission" date="2015-05" db="EMBL/GenBank/DDBJ databases">
        <authorList>
            <person name="Morales-Cruz A."/>
            <person name="Amrine K.C."/>
            <person name="Cantu D."/>
        </authorList>
    </citation>
    <scope>NUCLEOTIDE SEQUENCE [LARGE SCALE GENOMIC DNA]</scope>
    <source>
        <strain evidence="6">UCRPC4</strain>
    </source>
</reference>
<dbReference type="OrthoDB" id="3907302at2759"/>
<keyword evidence="3" id="KW-0479">Metal-binding</keyword>
<keyword evidence="2" id="KW-0012">Acyltransferase</keyword>
<gene>
    <name evidence="6" type="ORF">UCRPC4_g01960</name>
</gene>
<keyword evidence="3" id="KW-0732">Signal</keyword>
<feature type="compositionally biased region" description="Basic and acidic residues" evidence="4">
    <location>
        <begin position="385"/>
        <end position="415"/>
    </location>
</feature>
<evidence type="ECO:0000256" key="3">
    <source>
        <dbReference type="RuleBase" id="RU361240"/>
    </source>
</evidence>
<comment type="similarity">
    <text evidence="3">Belongs to the peptidase M28 family.</text>
</comment>
<dbReference type="GO" id="GO:0006508">
    <property type="term" value="P:proteolysis"/>
    <property type="evidence" value="ECO:0007669"/>
    <property type="project" value="UniProtKB-KW"/>
</dbReference>
<sequence length="453" mass="50877">MLIASMIPRIQCALIFILWSQASLLVHAYSKISDDALRGLRRPETSEFDIHIGSILSPILIPRVPGTEGSSRVLQHFVSYIYENLPEWTVEIQNSTSTTPTSNGAEVPFRNFIAYRDPPNTSPGDVGRLTLVAHYDSLQTPEGFIGAIDSAAPCAMILHAAKSINAALTSKWTSESFLSSLDDEDRGQGIQILFLDGEEAFLSWTATDSVYGARSLSFEWDQTYHSAQSTYKTRLESISLFLLLDLLGSPNPVIPSYFKTTHWAYQRLAALESRLRSLSLFASSSSTNPNVWFPDSQKNAHDPTVRFPSHSIQDDHIPFMARGVEVLHIIPSRFPGVWHTLADTGENLDIKTVEDWSILIQGFIAEWLSLDEWMEKRIEWDDVGKKDITDDDNTEKKREKREKILQQQDIRKESPPPKPTVGTGAMADKSHGKSKQDEKEKVETVMVISKTEL</sequence>
<keyword evidence="3" id="KW-0645">Protease</keyword>
<feature type="domain" description="Peptidase M28" evidence="5">
    <location>
        <begin position="127"/>
        <end position="360"/>
    </location>
</feature>
<dbReference type="InterPro" id="IPR037457">
    <property type="entry name" value="M28_QC"/>
</dbReference>
<reference evidence="6 7" key="1">
    <citation type="submission" date="2015-05" db="EMBL/GenBank/DDBJ databases">
        <title>Distinctive expansion of gene families associated with plant cell wall degradation and secondary metabolism in the genomes of grapevine trunk pathogens.</title>
        <authorList>
            <person name="Lawrence D.P."/>
            <person name="Travadon R."/>
            <person name="Rolshausen P.E."/>
            <person name="Baumgartner K."/>
        </authorList>
    </citation>
    <scope>NUCLEOTIDE SEQUENCE [LARGE SCALE GENOMIC DNA]</scope>
    <source>
        <strain evidence="6">UCRPC4</strain>
    </source>
</reference>